<organism evidence="2 3">
    <name type="scientific">Flectobacillus roseus</name>
    <dbReference type="NCBI Taxonomy" id="502259"/>
    <lineage>
        <taxon>Bacteria</taxon>
        <taxon>Pseudomonadati</taxon>
        <taxon>Bacteroidota</taxon>
        <taxon>Cytophagia</taxon>
        <taxon>Cytophagales</taxon>
        <taxon>Flectobacillaceae</taxon>
        <taxon>Flectobacillus</taxon>
    </lineage>
</organism>
<dbReference type="RefSeq" id="WP_283343033.1">
    <property type="nucleotide sequence ID" value="NZ_JASHIF010000002.1"/>
</dbReference>
<evidence type="ECO:0000256" key="1">
    <source>
        <dbReference type="SAM" id="SignalP"/>
    </source>
</evidence>
<feature type="signal peptide" evidence="1">
    <location>
        <begin position="1"/>
        <end position="24"/>
    </location>
</feature>
<dbReference type="EMBL" id="JASHIF010000002">
    <property type="protein sequence ID" value="MDI9857713.1"/>
    <property type="molecule type" value="Genomic_DNA"/>
</dbReference>
<reference evidence="2 3" key="1">
    <citation type="submission" date="2023-05" db="EMBL/GenBank/DDBJ databases">
        <title>Novel species of genus Flectobacillus isolated from stream in China.</title>
        <authorList>
            <person name="Lu H."/>
        </authorList>
    </citation>
    <scope>NUCLEOTIDE SEQUENCE [LARGE SCALE GENOMIC DNA]</scope>
    <source>
        <strain evidence="2 3">KCTC 42575</strain>
    </source>
</reference>
<gene>
    <name evidence="2" type="ORF">QM524_00705</name>
</gene>
<sequence>MKVIRFILLCISPFLGIFNCYSSAGLLCNNSDLGKDNILTILNSDNSIYLEFSLLGDINPRLPETFNPYAIDIPNDIFLIEVIREDKDRYQVSIGNGQSKFISKSENSLKYYSWTNFILNYDYNSIIVDKKKNPVRVLPTENSKKVLYIDYDTYTIYGKKIVGDWLKVEVQDIESIENFKTYGWVKWKDKDKMLIDFRYYD</sequence>
<feature type="chain" id="PRO_5046941711" evidence="1">
    <location>
        <begin position="25"/>
        <end position="201"/>
    </location>
</feature>
<proteinExistence type="predicted"/>
<comment type="caution">
    <text evidence="2">The sequence shown here is derived from an EMBL/GenBank/DDBJ whole genome shotgun (WGS) entry which is preliminary data.</text>
</comment>
<evidence type="ECO:0000313" key="3">
    <source>
        <dbReference type="Proteomes" id="UP001236507"/>
    </source>
</evidence>
<keyword evidence="1" id="KW-0732">Signal</keyword>
<name>A0ABT6Y3P1_9BACT</name>
<accession>A0ABT6Y3P1</accession>
<dbReference type="Proteomes" id="UP001236507">
    <property type="component" value="Unassembled WGS sequence"/>
</dbReference>
<keyword evidence="3" id="KW-1185">Reference proteome</keyword>
<evidence type="ECO:0000313" key="2">
    <source>
        <dbReference type="EMBL" id="MDI9857713.1"/>
    </source>
</evidence>
<protein>
    <submittedName>
        <fullName evidence="2">Uncharacterized protein</fullName>
    </submittedName>
</protein>